<dbReference type="EMBL" id="JAAAID010001398">
    <property type="protein sequence ID" value="KAG0010166.1"/>
    <property type="molecule type" value="Genomic_DNA"/>
</dbReference>
<evidence type="ECO:0000313" key="3">
    <source>
        <dbReference type="EMBL" id="KAG0010166.1"/>
    </source>
</evidence>
<protein>
    <recommendedName>
        <fullName evidence="2">PAS domain-containing protein</fullName>
    </recommendedName>
</protein>
<dbReference type="NCBIfam" id="TIGR00229">
    <property type="entry name" value="sensory_box"/>
    <property type="match status" value="1"/>
</dbReference>
<evidence type="ECO:0000313" key="4">
    <source>
        <dbReference type="Proteomes" id="UP000703661"/>
    </source>
</evidence>
<dbReference type="InterPro" id="IPR035965">
    <property type="entry name" value="PAS-like_dom_sf"/>
</dbReference>
<feature type="region of interest" description="Disordered" evidence="1">
    <location>
        <begin position="336"/>
        <end position="355"/>
    </location>
</feature>
<accession>A0A9P6SXQ6</accession>
<dbReference type="PROSITE" id="PS50112">
    <property type="entry name" value="PAS"/>
    <property type="match status" value="1"/>
</dbReference>
<comment type="caution">
    <text evidence="3">The sequence shown here is derived from an EMBL/GenBank/DDBJ whole genome shotgun (WGS) entry which is preliminary data.</text>
</comment>
<feature type="compositionally biased region" description="Acidic residues" evidence="1">
    <location>
        <begin position="371"/>
        <end position="399"/>
    </location>
</feature>
<dbReference type="Pfam" id="PF13426">
    <property type="entry name" value="PAS_9"/>
    <property type="match status" value="1"/>
</dbReference>
<dbReference type="Proteomes" id="UP000703661">
    <property type="component" value="Unassembled WGS sequence"/>
</dbReference>
<feature type="region of interest" description="Disordered" evidence="1">
    <location>
        <begin position="283"/>
        <end position="302"/>
    </location>
</feature>
<evidence type="ECO:0000256" key="1">
    <source>
        <dbReference type="SAM" id="MobiDB-lite"/>
    </source>
</evidence>
<dbReference type="SUPFAM" id="SSF55785">
    <property type="entry name" value="PYP-like sensor domain (PAS domain)"/>
    <property type="match status" value="1"/>
</dbReference>
<dbReference type="AlphaFoldDB" id="A0A9P6SXQ6"/>
<name>A0A9P6SXQ6_9FUNG</name>
<gene>
    <name evidence="3" type="ORF">BGZ80_001712</name>
</gene>
<evidence type="ECO:0000259" key="2">
    <source>
        <dbReference type="PROSITE" id="PS50112"/>
    </source>
</evidence>
<organism evidence="3 4">
    <name type="scientific">Entomortierella chlamydospora</name>
    <dbReference type="NCBI Taxonomy" id="101097"/>
    <lineage>
        <taxon>Eukaryota</taxon>
        <taxon>Fungi</taxon>
        <taxon>Fungi incertae sedis</taxon>
        <taxon>Mucoromycota</taxon>
        <taxon>Mortierellomycotina</taxon>
        <taxon>Mortierellomycetes</taxon>
        <taxon>Mortierellales</taxon>
        <taxon>Mortierellaceae</taxon>
        <taxon>Entomortierella</taxon>
    </lineage>
</organism>
<feature type="region of interest" description="Disordered" evidence="1">
    <location>
        <begin position="367"/>
        <end position="410"/>
    </location>
</feature>
<feature type="domain" description="PAS" evidence="2">
    <location>
        <begin position="1"/>
        <end position="55"/>
    </location>
</feature>
<proteinExistence type="predicted"/>
<dbReference type="Gene3D" id="3.30.450.20">
    <property type="entry name" value="PAS domain"/>
    <property type="match status" value="1"/>
</dbReference>
<dbReference type="OrthoDB" id="411251at2759"/>
<dbReference type="InterPro" id="IPR000014">
    <property type="entry name" value="PAS"/>
</dbReference>
<feature type="compositionally biased region" description="Low complexity" evidence="1">
    <location>
        <begin position="289"/>
        <end position="302"/>
    </location>
</feature>
<dbReference type="CDD" id="cd00130">
    <property type="entry name" value="PAS"/>
    <property type="match status" value="2"/>
</dbReference>
<keyword evidence="4" id="KW-1185">Reference proteome</keyword>
<reference evidence="3" key="1">
    <citation type="journal article" date="2020" name="Fungal Divers.">
        <title>Resolving the Mortierellaceae phylogeny through synthesis of multi-gene phylogenetics and phylogenomics.</title>
        <authorList>
            <person name="Vandepol N."/>
            <person name="Liber J."/>
            <person name="Desiro A."/>
            <person name="Na H."/>
            <person name="Kennedy M."/>
            <person name="Barry K."/>
            <person name="Grigoriev I.V."/>
            <person name="Miller A.N."/>
            <person name="O'Donnell K."/>
            <person name="Stajich J.E."/>
            <person name="Bonito G."/>
        </authorList>
    </citation>
    <scope>NUCLEOTIDE SEQUENCE</scope>
    <source>
        <strain evidence="3">NRRL 2769</strain>
    </source>
</reference>
<sequence length="440" mass="50355">MDLSDKCRFLWASPGIEDVFGYDSDEVIGMSAIEMVMSTDVHNVYDAVKENIMNDLVSSQLFAKYRHKDGHPVYIHVVFSMCYDMIVSHVILVPPPEEGYRQPSRAHSRAMTRLVGVKKETSLFQNFTVQAIRLLPREFARMKRHHNAFKANNTWDATSLEPEARVCLLLNRYTRSLIVMYASAVCDKVLHIDPDKIIGKSILLFIRSDDLGLFVEQLDIVKRESSIINMRLCFQSPNLLNEVPCEAVFVGARDAVIAVIRRYKPFVRKYYLGSREQYESSTKHAKQYSRLTSPPSSSSIMVSSMSSRDSAWNSSAVKKSTLNRIKIYELGDDNKKARPLSSLPDDDPCLVRDSSSLSQHPVLKEVIFRSDDEDEDEDEDDYDVDDGDVDDDDKGDYEDVSYTAKYNQEIDESGLEHMDIRECDDMDIEYNKQESGYRTC</sequence>